<organism evidence="1 2">
    <name type="scientific">Pieris brassicae</name>
    <name type="common">White butterfly</name>
    <name type="synonym">Large white butterfly</name>
    <dbReference type="NCBI Taxonomy" id="7116"/>
    <lineage>
        <taxon>Eukaryota</taxon>
        <taxon>Metazoa</taxon>
        <taxon>Ecdysozoa</taxon>
        <taxon>Arthropoda</taxon>
        <taxon>Hexapoda</taxon>
        <taxon>Insecta</taxon>
        <taxon>Pterygota</taxon>
        <taxon>Neoptera</taxon>
        <taxon>Endopterygota</taxon>
        <taxon>Lepidoptera</taxon>
        <taxon>Glossata</taxon>
        <taxon>Ditrysia</taxon>
        <taxon>Papilionoidea</taxon>
        <taxon>Pieridae</taxon>
        <taxon>Pierinae</taxon>
        <taxon>Pieris</taxon>
    </lineage>
</organism>
<evidence type="ECO:0000313" key="1">
    <source>
        <dbReference type="EMBL" id="CAH4037513.1"/>
    </source>
</evidence>
<reference evidence="1" key="1">
    <citation type="submission" date="2022-05" db="EMBL/GenBank/DDBJ databases">
        <authorList>
            <person name="Okamura Y."/>
        </authorList>
    </citation>
    <scope>NUCLEOTIDE SEQUENCE</scope>
</reference>
<name>A0A9P0XIB3_PIEBR</name>
<protein>
    <submittedName>
        <fullName evidence="1">Uncharacterized protein</fullName>
    </submittedName>
</protein>
<proteinExistence type="predicted"/>
<keyword evidence="2" id="KW-1185">Reference proteome</keyword>
<comment type="caution">
    <text evidence="1">The sequence shown here is derived from an EMBL/GenBank/DDBJ whole genome shotgun (WGS) entry which is preliminary data.</text>
</comment>
<accession>A0A9P0XIB3</accession>
<dbReference type="EMBL" id="CALOZG010000085">
    <property type="protein sequence ID" value="CAH4037513.1"/>
    <property type="molecule type" value="Genomic_DNA"/>
</dbReference>
<dbReference type="AlphaFoldDB" id="A0A9P0XIB3"/>
<evidence type="ECO:0000313" key="2">
    <source>
        <dbReference type="Proteomes" id="UP001152562"/>
    </source>
</evidence>
<gene>
    <name evidence="1" type="ORF">PIBRA_LOCUS13178</name>
</gene>
<sequence>MGSDNCRKHLSSLAEHLTKFEQAPKEIKGRRLNAWFLVGEDIFKELFEIGRSINWQYSEIRKFDVTSNICSQIERNADWIETLISLYPNYRIDFDLVGSSDDICQVRSGIDVLFKGFEGINTNFDKVLQDLNKAEGDDRTPTRFYFKKLKFIIRTLVVVLKLSYIF</sequence>
<dbReference type="Proteomes" id="UP001152562">
    <property type="component" value="Unassembled WGS sequence"/>
</dbReference>